<dbReference type="InterPro" id="IPR025665">
    <property type="entry name" value="Beta-barrel_OMP_2"/>
</dbReference>
<evidence type="ECO:0000313" key="4">
    <source>
        <dbReference type="Proteomes" id="UP000198598"/>
    </source>
</evidence>
<gene>
    <name evidence="3" type="ORF">SAMN05216167_108129</name>
</gene>
<dbReference type="RefSeq" id="WP_093829488.1">
    <property type="nucleotide sequence ID" value="NZ_FOLQ01000008.1"/>
</dbReference>
<evidence type="ECO:0000256" key="1">
    <source>
        <dbReference type="SAM" id="SignalP"/>
    </source>
</evidence>
<dbReference type="AlphaFoldDB" id="A0A1I1W965"/>
<dbReference type="STRING" id="662367.SAMN05216167_108129"/>
<evidence type="ECO:0000259" key="2">
    <source>
        <dbReference type="Pfam" id="PF13568"/>
    </source>
</evidence>
<dbReference type="Pfam" id="PF13568">
    <property type="entry name" value="OMP_b-brl_2"/>
    <property type="match status" value="1"/>
</dbReference>
<protein>
    <submittedName>
        <fullName evidence="3">Outer membrane protein beta-barrel domain-containing protein</fullName>
    </submittedName>
</protein>
<feature type="signal peptide" evidence="1">
    <location>
        <begin position="1"/>
        <end position="19"/>
    </location>
</feature>
<reference evidence="3 4" key="1">
    <citation type="submission" date="2016-10" db="EMBL/GenBank/DDBJ databases">
        <authorList>
            <person name="de Groot N.N."/>
        </authorList>
    </citation>
    <scope>NUCLEOTIDE SEQUENCE [LARGE SCALE GENOMIC DNA]</scope>
    <source>
        <strain evidence="3 4">DSM 26130</strain>
    </source>
</reference>
<feature type="domain" description="Outer membrane protein beta-barrel" evidence="2">
    <location>
        <begin position="18"/>
        <end position="199"/>
    </location>
</feature>
<keyword evidence="1" id="KW-0732">Signal</keyword>
<dbReference type="EMBL" id="FOLQ01000008">
    <property type="protein sequence ID" value="SFD89943.1"/>
    <property type="molecule type" value="Genomic_DNA"/>
</dbReference>
<organism evidence="3 4">
    <name type="scientific">Spirosoma endophyticum</name>
    <dbReference type="NCBI Taxonomy" id="662367"/>
    <lineage>
        <taxon>Bacteria</taxon>
        <taxon>Pseudomonadati</taxon>
        <taxon>Bacteroidota</taxon>
        <taxon>Cytophagia</taxon>
        <taxon>Cytophagales</taxon>
        <taxon>Cytophagaceae</taxon>
        <taxon>Spirosoma</taxon>
    </lineage>
</organism>
<proteinExistence type="predicted"/>
<name>A0A1I1W965_9BACT</name>
<keyword evidence="4" id="KW-1185">Reference proteome</keyword>
<dbReference type="OrthoDB" id="1001536at2"/>
<accession>A0A1I1W965</accession>
<feature type="chain" id="PRO_5011526534" evidence="1">
    <location>
        <begin position="20"/>
        <end position="226"/>
    </location>
</feature>
<dbReference type="Proteomes" id="UP000198598">
    <property type="component" value="Unassembled WGS sequence"/>
</dbReference>
<evidence type="ECO:0000313" key="3">
    <source>
        <dbReference type="EMBL" id="SFD89943.1"/>
    </source>
</evidence>
<sequence>MKKNLLFALLTCLPVLSFAQGGFQIGIKGGVNLSKLSFGNFVSTGTNANGSPSVSLDGQTFRNSLSDSFDSKTGTSFGIYARFGKNLFIQPELLYSTRAGEFGIIRNGQTETVKVTTTSFDVPLLLGIKGGPLRVVAGPVVSFRVDDNQKLGQALSQYTSGSLNDAWAKAYYGYQVGGGLDLGSFGLDVRYQGNISDIAQINTVDNAAKFSQTMKSWQITLAYRLF</sequence>